<dbReference type="EMBL" id="AHZP02000228">
    <property type="protein sequence ID" value="KYK71472.1"/>
    <property type="molecule type" value="Genomic_DNA"/>
</dbReference>
<comment type="caution">
    <text evidence="2">The sequence shown here is derived from an EMBL/GenBank/DDBJ whole genome shotgun (WGS) entry which is preliminary data.</text>
</comment>
<evidence type="ECO:0000256" key="1">
    <source>
        <dbReference type="SAM" id="MobiDB-lite"/>
    </source>
</evidence>
<feature type="region of interest" description="Disordered" evidence="1">
    <location>
        <begin position="1"/>
        <end position="73"/>
    </location>
</feature>
<dbReference type="AlphaFoldDB" id="A0A151HQ67"/>
<feature type="compositionally biased region" description="Low complexity" evidence="1">
    <location>
        <begin position="59"/>
        <end position="72"/>
    </location>
</feature>
<gene>
    <name evidence="2" type="ORF">TGPRC2_233735B</name>
</gene>
<name>A0A151HQ67_TOXGO</name>
<evidence type="ECO:0000313" key="3">
    <source>
        <dbReference type="Proteomes" id="UP000075225"/>
    </source>
</evidence>
<dbReference type="VEuPathDB" id="ToxoDB:TGPRC2_233735B"/>
<accession>A0A151HQ67</accession>
<protein>
    <submittedName>
        <fullName evidence="2">Uncharacterized protein</fullName>
    </submittedName>
</protein>
<dbReference type="Proteomes" id="UP000075225">
    <property type="component" value="Unassembled WGS sequence"/>
</dbReference>
<feature type="compositionally biased region" description="Basic and acidic residues" evidence="1">
    <location>
        <begin position="1"/>
        <end position="27"/>
    </location>
</feature>
<evidence type="ECO:0000313" key="2">
    <source>
        <dbReference type="EMBL" id="KYK71472.1"/>
    </source>
</evidence>
<reference evidence="3" key="1">
    <citation type="submission" date="2016-03" db="EMBL/GenBank/DDBJ databases">
        <authorList>
            <person name="Sibley D."/>
            <person name="Venepally P."/>
            <person name="Karamycheva S."/>
            <person name="Hadjithomas M."/>
            <person name="Khan A."/>
            <person name="Brunk B."/>
            <person name="Roos D."/>
            <person name="Caler E."/>
            <person name="Lorenzi H."/>
        </authorList>
    </citation>
    <scope>NUCLEOTIDE SEQUENCE [LARGE SCALE GENOMIC DNA]</scope>
    <source>
        <strain evidence="3">TgCatPRC2</strain>
    </source>
</reference>
<organism evidence="2 3">
    <name type="scientific">Toxoplasma gondii TgCatPRC2</name>
    <dbReference type="NCBI Taxonomy" id="1130821"/>
    <lineage>
        <taxon>Eukaryota</taxon>
        <taxon>Sar</taxon>
        <taxon>Alveolata</taxon>
        <taxon>Apicomplexa</taxon>
        <taxon>Conoidasida</taxon>
        <taxon>Coccidia</taxon>
        <taxon>Eucoccidiorida</taxon>
        <taxon>Eimeriorina</taxon>
        <taxon>Sarcocystidae</taxon>
        <taxon>Toxoplasma</taxon>
    </lineage>
</organism>
<proteinExistence type="predicted"/>
<sequence>MEKAKGQKAPQGKEKGESEKKGEENLKRGFKAPLEEGEEDKHDGSVDLQLAASFDTGRRSSTAGASAGVSASLEDPRNCATNFVWRWLPI</sequence>